<keyword evidence="1" id="KW-0614">Plasmid</keyword>
<evidence type="ECO:0000313" key="1">
    <source>
        <dbReference type="EMBL" id="CCD02179.1"/>
    </source>
</evidence>
<keyword evidence="2" id="KW-1185">Reference proteome</keyword>
<evidence type="ECO:0000313" key="2">
    <source>
        <dbReference type="Proteomes" id="UP000007319"/>
    </source>
</evidence>
<dbReference type="Proteomes" id="UP000007319">
    <property type="component" value="Plasmid AZOBR_p2"/>
</dbReference>
<reference evidence="1 2" key="1">
    <citation type="journal article" date="2011" name="PLoS Genet.">
        <title>Azospirillum genomes reveal transition of bacteria from aquatic to terrestrial environments.</title>
        <authorList>
            <person name="Wisniewski-Dye F."/>
            <person name="Borziak K."/>
            <person name="Khalsa-Moyers G."/>
            <person name="Alexandre G."/>
            <person name="Sukharnikov L.O."/>
            <person name="Wuichet K."/>
            <person name="Hurst G.B."/>
            <person name="McDonald W.H."/>
            <person name="Robertson J.S."/>
            <person name="Barbe V."/>
            <person name="Calteau A."/>
            <person name="Rouy Z."/>
            <person name="Mangenot S."/>
            <person name="Prigent-Combaret C."/>
            <person name="Normand P."/>
            <person name="Boyer M."/>
            <person name="Siguier P."/>
            <person name="Dessaux Y."/>
            <person name="Elmerich C."/>
            <person name="Condemine G."/>
            <person name="Krishnen G."/>
            <person name="Kennedy I."/>
            <person name="Paterson A.H."/>
            <person name="Gonzalez V."/>
            <person name="Mavingui P."/>
            <person name="Zhulin I.B."/>
        </authorList>
    </citation>
    <scope>NUCLEOTIDE SEQUENCE [LARGE SCALE GENOMIC DNA]</scope>
    <source>
        <strain evidence="1 2">Sp245</strain>
    </source>
</reference>
<sequence length="87" mass="9242">MLPIWDAEAPELPIGGTRPGSLEQAASARMDTAARAAVRNMGIPTSRSTILRWDTPVPNSLLFSLCLARSVFTGPLPTRAGRPLPSS</sequence>
<dbReference type="AlphaFoldDB" id="A0A9P1NQP7"/>
<dbReference type="EMBL" id="HE577329">
    <property type="protein sequence ID" value="CCD02179.1"/>
    <property type="molecule type" value="Genomic_DNA"/>
</dbReference>
<accession>A0A9P1NQP7</accession>
<protein>
    <submittedName>
        <fullName evidence="1">Uncharacterized protein</fullName>
    </submittedName>
</protein>
<name>A0A9P1NQP7_9PROT</name>
<proteinExistence type="predicted"/>
<gene>
    <name evidence="1" type="ORF">AZOBR_p280065</name>
</gene>
<dbReference type="KEGG" id="abs:AZOBR_p280065"/>
<organism evidence="1 2">
    <name type="scientific">Azospirillum baldaniorum</name>
    <dbReference type="NCBI Taxonomy" id="1064539"/>
    <lineage>
        <taxon>Bacteria</taxon>
        <taxon>Pseudomonadati</taxon>
        <taxon>Pseudomonadota</taxon>
        <taxon>Alphaproteobacteria</taxon>
        <taxon>Rhodospirillales</taxon>
        <taxon>Azospirillaceae</taxon>
        <taxon>Azospirillum</taxon>
    </lineage>
</organism>
<geneLocation type="plasmid" evidence="1 2">
    <name>AZOBR_p2</name>
</geneLocation>